<dbReference type="Proteomes" id="UP000235672">
    <property type="component" value="Unassembled WGS sequence"/>
</dbReference>
<dbReference type="OrthoDB" id="3541994at2759"/>
<evidence type="ECO:0000313" key="3">
    <source>
        <dbReference type="Proteomes" id="UP000235672"/>
    </source>
</evidence>
<protein>
    <recommendedName>
        <fullName evidence="4">F-box domain-containing protein</fullName>
    </recommendedName>
</protein>
<dbReference type="STRING" id="1745343.A0A2J6QJ15"/>
<dbReference type="EMBL" id="KZ613468">
    <property type="protein sequence ID" value="PMD26234.1"/>
    <property type="molecule type" value="Genomic_DNA"/>
</dbReference>
<gene>
    <name evidence="2" type="ORF">NA56DRAFT_340489</name>
</gene>
<proteinExistence type="predicted"/>
<evidence type="ECO:0000313" key="2">
    <source>
        <dbReference type="EMBL" id="PMD26234.1"/>
    </source>
</evidence>
<feature type="region of interest" description="Disordered" evidence="1">
    <location>
        <begin position="405"/>
        <end position="425"/>
    </location>
</feature>
<keyword evidence="3" id="KW-1185">Reference proteome</keyword>
<dbReference type="SUPFAM" id="SSF52047">
    <property type="entry name" value="RNI-like"/>
    <property type="match status" value="1"/>
</dbReference>
<organism evidence="2 3">
    <name type="scientific">Hyaloscypha hepaticicola</name>
    <dbReference type="NCBI Taxonomy" id="2082293"/>
    <lineage>
        <taxon>Eukaryota</taxon>
        <taxon>Fungi</taxon>
        <taxon>Dikarya</taxon>
        <taxon>Ascomycota</taxon>
        <taxon>Pezizomycotina</taxon>
        <taxon>Leotiomycetes</taxon>
        <taxon>Helotiales</taxon>
        <taxon>Hyaloscyphaceae</taxon>
        <taxon>Hyaloscypha</taxon>
    </lineage>
</organism>
<evidence type="ECO:0008006" key="4">
    <source>
        <dbReference type="Google" id="ProtNLM"/>
    </source>
</evidence>
<sequence>MPENKALNSSVSFLSLPPEIWRLIGQEVQGPQTLEALTRVCRAFRDIFNPLLNKRRVIELNRCRVADLDQKALPVGVRFTKDFEILLLDFARQQPPYMVESNESYALFITRMLKAMPHIQSFRWLDATYENGYKPCLMLRHPELLDTLKKCKTLQRLSIQFASKCLDWDDESEDEEARSAFVSLKGLSNLTSLELYEFYGDPTDLRKELASVLKDLPILKTLGLGMQYPCDPSGVSEVLVLSDETLFLEGLCLEYHSQKGSPLALETLRLGHGMFFYKSDPTSTDNPLANLVKVEGLKTFHVWNGWVRFFEDDPRDAMQWRIDFTLLKGCESLRQLSVTRLSSHVRKWLNGPGQSVEELKVTDHYSMYDYTLNNFNKLKLPNLSMLFTRETTVRLREDWENEFTDEDSSATEIEDSDLDSETPRARPCKSTITVLDRLRDGGSKLTRLGTCIDFEAHWVSQQPRLFD</sequence>
<dbReference type="AlphaFoldDB" id="A0A2J6QJ15"/>
<feature type="compositionally biased region" description="Acidic residues" evidence="1">
    <location>
        <begin position="405"/>
        <end position="420"/>
    </location>
</feature>
<accession>A0A2J6QJ15</accession>
<name>A0A2J6QJ15_9HELO</name>
<evidence type="ECO:0000256" key="1">
    <source>
        <dbReference type="SAM" id="MobiDB-lite"/>
    </source>
</evidence>
<reference evidence="2 3" key="1">
    <citation type="submission" date="2016-05" db="EMBL/GenBank/DDBJ databases">
        <title>A degradative enzymes factory behind the ericoid mycorrhizal symbiosis.</title>
        <authorList>
            <consortium name="DOE Joint Genome Institute"/>
            <person name="Martino E."/>
            <person name="Morin E."/>
            <person name="Grelet G."/>
            <person name="Kuo A."/>
            <person name="Kohler A."/>
            <person name="Daghino S."/>
            <person name="Barry K."/>
            <person name="Choi C."/>
            <person name="Cichocki N."/>
            <person name="Clum A."/>
            <person name="Copeland A."/>
            <person name="Hainaut M."/>
            <person name="Haridas S."/>
            <person name="Labutti K."/>
            <person name="Lindquist E."/>
            <person name="Lipzen A."/>
            <person name="Khouja H.-R."/>
            <person name="Murat C."/>
            <person name="Ohm R."/>
            <person name="Olson A."/>
            <person name="Spatafora J."/>
            <person name="Veneault-Fourrey C."/>
            <person name="Henrissat B."/>
            <person name="Grigoriev I."/>
            <person name="Martin F."/>
            <person name="Perotto S."/>
        </authorList>
    </citation>
    <scope>NUCLEOTIDE SEQUENCE [LARGE SCALE GENOMIC DNA]</scope>
    <source>
        <strain evidence="2 3">UAMH 7357</strain>
    </source>
</reference>